<organism evidence="5 6">
    <name type="scientific">Belliella kenyensis</name>
    <dbReference type="NCBI Taxonomy" id="1472724"/>
    <lineage>
        <taxon>Bacteria</taxon>
        <taxon>Pseudomonadati</taxon>
        <taxon>Bacteroidota</taxon>
        <taxon>Cytophagia</taxon>
        <taxon>Cytophagales</taxon>
        <taxon>Cyclobacteriaceae</taxon>
        <taxon>Belliella</taxon>
    </lineage>
</organism>
<dbReference type="SMART" id="SM00342">
    <property type="entry name" value="HTH_ARAC"/>
    <property type="match status" value="1"/>
</dbReference>
<sequence length="325" mass="36812">MKHVSILLLNHVNLGSMENARLGLLEANEYLKSRGKMGIFDVQLVGLSEEVQLNDGRYSLRPDRTINQVQSTDLIIIPPVHFDIESGIKSNQNFIPWISQHFSQGAEVVSLCLGAFILGCTGLLDGKKCVTHWKAAEQFQSLFPKTNYQASELLTDDNGIYTGGGAFSSANLILYLIEKFVDRDAAIYCSKVFQIDMGRTSQSEFIIFIGQKEHGDEPIIQIQEFVEKNFQDKINVEALSDKFSLVRRTLERRFKLATGNTLLEYLQRVRVEAAKRNLEKSKKTINEVMYEVGYSDTKAFRDVFKKYTGITPVAYKQKYGLVEAL</sequence>
<dbReference type="Gene3D" id="3.40.50.880">
    <property type="match status" value="1"/>
</dbReference>
<dbReference type="SUPFAM" id="SSF52317">
    <property type="entry name" value="Class I glutamine amidotransferase-like"/>
    <property type="match status" value="1"/>
</dbReference>
<dbReference type="InterPro" id="IPR002818">
    <property type="entry name" value="DJ-1/PfpI"/>
</dbReference>
<dbReference type="Gene3D" id="1.10.10.60">
    <property type="entry name" value="Homeodomain-like"/>
    <property type="match status" value="2"/>
</dbReference>
<dbReference type="Pfam" id="PF12833">
    <property type="entry name" value="HTH_18"/>
    <property type="match status" value="1"/>
</dbReference>
<dbReference type="Pfam" id="PF01965">
    <property type="entry name" value="DJ-1_PfpI"/>
    <property type="match status" value="1"/>
</dbReference>
<dbReference type="InterPro" id="IPR009057">
    <property type="entry name" value="Homeodomain-like_sf"/>
</dbReference>
<keyword evidence="3" id="KW-0804">Transcription</keyword>
<reference evidence="6" key="1">
    <citation type="journal article" date="2019" name="Int. J. Syst. Evol. Microbiol.">
        <title>The Global Catalogue of Microorganisms (GCM) 10K type strain sequencing project: providing services to taxonomists for standard genome sequencing and annotation.</title>
        <authorList>
            <consortium name="The Broad Institute Genomics Platform"/>
            <consortium name="The Broad Institute Genome Sequencing Center for Infectious Disease"/>
            <person name="Wu L."/>
            <person name="Ma J."/>
        </authorList>
    </citation>
    <scope>NUCLEOTIDE SEQUENCE [LARGE SCALE GENOMIC DNA]</scope>
    <source>
        <strain evidence="6">CECT 8551</strain>
    </source>
</reference>
<dbReference type="Proteomes" id="UP001595766">
    <property type="component" value="Unassembled WGS sequence"/>
</dbReference>
<evidence type="ECO:0000259" key="4">
    <source>
        <dbReference type="PROSITE" id="PS01124"/>
    </source>
</evidence>
<evidence type="ECO:0000256" key="2">
    <source>
        <dbReference type="ARBA" id="ARBA00023125"/>
    </source>
</evidence>
<dbReference type="EMBL" id="JBHSAV010000045">
    <property type="protein sequence ID" value="MFC3976706.1"/>
    <property type="molecule type" value="Genomic_DNA"/>
</dbReference>
<proteinExistence type="predicted"/>
<comment type="caution">
    <text evidence="5">The sequence shown here is derived from an EMBL/GenBank/DDBJ whole genome shotgun (WGS) entry which is preliminary data.</text>
</comment>
<dbReference type="PANTHER" id="PTHR43280">
    <property type="entry name" value="ARAC-FAMILY TRANSCRIPTIONAL REGULATOR"/>
    <property type="match status" value="1"/>
</dbReference>
<dbReference type="SUPFAM" id="SSF46689">
    <property type="entry name" value="Homeodomain-like"/>
    <property type="match status" value="1"/>
</dbReference>
<dbReference type="InterPro" id="IPR029062">
    <property type="entry name" value="Class_I_gatase-like"/>
</dbReference>
<name>A0ABV8EM22_9BACT</name>
<protein>
    <submittedName>
        <fullName evidence="5">GlxA family transcriptional regulator</fullName>
    </submittedName>
</protein>
<dbReference type="PANTHER" id="PTHR43280:SF2">
    <property type="entry name" value="HTH-TYPE TRANSCRIPTIONAL REGULATOR EXSA"/>
    <property type="match status" value="1"/>
</dbReference>
<accession>A0ABV8EM22</accession>
<feature type="domain" description="HTH araC/xylS-type" evidence="4">
    <location>
        <begin position="220"/>
        <end position="318"/>
    </location>
</feature>
<gene>
    <name evidence="5" type="ORF">ACFOUP_09990</name>
</gene>
<keyword evidence="2" id="KW-0238">DNA-binding</keyword>
<evidence type="ECO:0000256" key="1">
    <source>
        <dbReference type="ARBA" id="ARBA00023015"/>
    </source>
</evidence>
<keyword evidence="6" id="KW-1185">Reference proteome</keyword>
<evidence type="ECO:0000256" key="3">
    <source>
        <dbReference type="ARBA" id="ARBA00023163"/>
    </source>
</evidence>
<keyword evidence="1" id="KW-0805">Transcription regulation</keyword>
<evidence type="ECO:0000313" key="6">
    <source>
        <dbReference type="Proteomes" id="UP001595766"/>
    </source>
</evidence>
<dbReference type="RefSeq" id="WP_241296324.1">
    <property type="nucleotide sequence ID" value="NZ_JAKZGR010000013.1"/>
</dbReference>
<dbReference type="InterPro" id="IPR018060">
    <property type="entry name" value="HTH_AraC"/>
</dbReference>
<evidence type="ECO:0000313" key="5">
    <source>
        <dbReference type="EMBL" id="MFC3976706.1"/>
    </source>
</evidence>
<dbReference type="PROSITE" id="PS01124">
    <property type="entry name" value="HTH_ARAC_FAMILY_2"/>
    <property type="match status" value="1"/>
</dbReference>